<keyword evidence="2" id="KW-0288">FMN</keyword>
<dbReference type="RefSeq" id="WP_378283259.1">
    <property type="nucleotide sequence ID" value="NZ_JBHSON010000023.1"/>
</dbReference>
<keyword evidence="3" id="KW-0560">Oxidoreductase</keyword>
<protein>
    <submittedName>
        <fullName evidence="6">TIGR03621 family F420-dependent LLM class oxidoreductase</fullName>
    </submittedName>
</protein>
<dbReference type="Proteomes" id="UP001596074">
    <property type="component" value="Unassembled WGS sequence"/>
</dbReference>
<proteinExistence type="predicted"/>
<reference evidence="7" key="1">
    <citation type="journal article" date="2019" name="Int. J. Syst. Evol. Microbiol.">
        <title>The Global Catalogue of Microorganisms (GCM) 10K type strain sequencing project: providing services to taxonomists for standard genome sequencing and annotation.</title>
        <authorList>
            <consortium name="The Broad Institute Genomics Platform"/>
            <consortium name="The Broad Institute Genome Sequencing Center for Infectious Disease"/>
            <person name="Wu L."/>
            <person name="Ma J."/>
        </authorList>
    </citation>
    <scope>NUCLEOTIDE SEQUENCE [LARGE SCALE GENOMIC DNA]</scope>
    <source>
        <strain evidence="7">KCTC 42087</strain>
    </source>
</reference>
<dbReference type="Gene3D" id="3.20.20.30">
    <property type="entry name" value="Luciferase-like domain"/>
    <property type="match status" value="1"/>
</dbReference>
<comment type="caution">
    <text evidence="6">The sequence shown here is derived from an EMBL/GenBank/DDBJ whole genome shotgun (WGS) entry which is preliminary data.</text>
</comment>
<keyword evidence="7" id="KW-1185">Reference proteome</keyword>
<sequence>MHPFRFAVQATKAKSAAEWRDLARKVEDLGYATLFVSDHYVGPGQVAREMRFPPQRLAPIAAMATAAAVTGTLRVGCRVFCADYHVPAVLAKEAATIDLLSEGRLEFGIGAGWSEAEYRAMGLDFAPPPRRVDKLEEVVALVKAHWSGEQMDLRGEYATATGYSGLPIPVQRPRPPIMIGGAKKRVLSLAAREADIVSINNVPFDAVNDAGRTPAQEAVHRYGIVRAAAGDRLAGIEIESSPFFTAITDDPGEAAARVAKVLGVDAALLPEHPNVLVGSLDQVADLLQERREVFGASYISVQQTEFERFAPVVARLTGR</sequence>
<dbReference type="SUPFAM" id="SSF51679">
    <property type="entry name" value="Bacterial luciferase-like"/>
    <property type="match status" value="1"/>
</dbReference>
<dbReference type="Pfam" id="PF00296">
    <property type="entry name" value="Bac_luciferase"/>
    <property type="match status" value="1"/>
</dbReference>
<evidence type="ECO:0000313" key="6">
    <source>
        <dbReference type="EMBL" id="MFC5747644.1"/>
    </source>
</evidence>
<evidence type="ECO:0000256" key="4">
    <source>
        <dbReference type="ARBA" id="ARBA00023033"/>
    </source>
</evidence>
<dbReference type="NCBIfam" id="TIGR03621">
    <property type="entry name" value="F420_MSMEG_2516"/>
    <property type="match status" value="1"/>
</dbReference>
<feature type="domain" description="Luciferase-like" evidence="5">
    <location>
        <begin position="3"/>
        <end position="262"/>
    </location>
</feature>
<accession>A0ABW1A0X9</accession>
<dbReference type="InterPro" id="IPR050172">
    <property type="entry name" value="SsuD_RutA_monooxygenase"/>
</dbReference>
<evidence type="ECO:0000256" key="3">
    <source>
        <dbReference type="ARBA" id="ARBA00023002"/>
    </source>
</evidence>
<evidence type="ECO:0000313" key="7">
    <source>
        <dbReference type="Proteomes" id="UP001596074"/>
    </source>
</evidence>
<dbReference type="PANTHER" id="PTHR42847">
    <property type="entry name" value="ALKANESULFONATE MONOOXYGENASE"/>
    <property type="match status" value="1"/>
</dbReference>
<keyword evidence="1" id="KW-0285">Flavoprotein</keyword>
<evidence type="ECO:0000256" key="1">
    <source>
        <dbReference type="ARBA" id="ARBA00022630"/>
    </source>
</evidence>
<dbReference type="InterPro" id="IPR019923">
    <property type="entry name" value="Lucif-like_OxRdtase_MSMEG_2516"/>
</dbReference>
<dbReference type="InterPro" id="IPR011251">
    <property type="entry name" value="Luciferase-like_dom"/>
</dbReference>
<organism evidence="6 7">
    <name type="scientific">Actinomadura rugatobispora</name>
    <dbReference type="NCBI Taxonomy" id="1994"/>
    <lineage>
        <taxon>Bacteria</taxon>
        <taxon>Bacillati</taxon>
        <taxon>Actinomycetota</taxon>
        <taxon>Actinomycetes</taxon>
        <taxon>Streptosporangiales</taxon>
        <taxon>Thermomonosporaceae</taxon>
        <taxon>Actinomadura</taxon>
    </lineage>
</organism>
<gene>
    <name evidence="6" type="ORF">ACFPZN_18615</name>
</gene>
<dbReference type="InterPro" id="IPR036661">
    <property type="entry name" value="Luciferase-like_sf"/>
</dbReference>
<dbReference type="EMBL" id="JBHSON010000023">
    <property type="protein sequence ID" value="MFC5747644.1"/>
    <property type="molecule type" value="Genomic_DNA"/>
</dbReference>
<evidence type="ECO:0000259" key="5">
    <source>
        <dbReference type="Pfam" id="PF00296"/>
    </source>
</evidence>
<dbReference type="PANTHER" id="PTHR42847:SF4">
    <property type="entry name" value="ALKANESULFONATE MONOOXYGENASE-RELATED"/>
    <property type="match status" value="1"/>
</dbReference>
<evidence type="ECO:0000256" key="2">
    <source>
        <dbReference type="ARBA" id="ARBA00022643"/>
    </source>
</evidence>
<keyword evidence="4" id="KW-0503">Monooxygenase</keyword>
<name>A0ABW1A0X9_9ACTN</name>